<reference evidence="3 4" key="1">
    <citation type="submission" date="2018-08" db="EMBL/GenBank/DDBJ databases">
        <title>Aphanomyces genome sequencing and annotation.</title>
        <authorList>
            <person name="Minardi D."/>
            <person name="Oidtmann B."/>
            <person name="Van Der Giezen M."/>
            <person name="Studholme D.J."/>
        </authorList>
    </citation>
    <scope>NUCLEOTIDE SEQUENCE [LARGE SCALE GENOMIC DNA]</scope>
    <source>
        <strain evidence="3 4">NJM0002</strain>
    </source>
</reference>
<dbReference type="Proteomes" id="UP000285060">
    <property type="component" value="Unassembled WGS sequence"/>
</dbReference>
<protein>
    <submittedName>
        <fullName evidence="3">Uncharacterized protein</fullName>
    </submittedName>
</protein>
<dbReference type="EMBL" id="QUSY01002940">
    <property type="protein sequence ID" value="RHY19348.1"/>
    <property type="molecule type" value="Genomic_DNA"/>
</dbReference>
<dbReference type="AlphaFoldDB" id="A0A418AGE1"/>
<comment type="caution">
    <text evidence="3">The sequence shown here is derived from an EMBL/GenBank/DDBJ whole genome shotgun (WGS) entry which is preliminary data.</text>
</comment>
<proteinExistence type="predicted"/>
<sequence length="311" mass="34829">MLRQSEAHVQVLLAKNKYLERQVEVAVRSSVRRDLEIMRRRADLEQEEVAHRARVLRHAAENRVQATTAAAANPSQTPEQTRDPVTGHLYTPAYVESLIRGRVGDLYVMTVACAQVKVDIADASLKHEKDVVADFQVDLAIERDALQPELDRVRDELAATMVARDKLEASSTALQAEFDRQHAQLDVTLQKNVSLREAFDLTNQAQTVLISSQSDLAIQLRTTKEEPAQLKTASAATAPSPAVVRELETLKVQYRELKAKHDELQGRPVVAVPDPMVVQERDDLKAQVRQLRDSNDRLEAVVVSLEEAKNK</sequence>
<evidence type="ECO:0000313" key="4">
    <source>
        <dbReference type="Proteomes" id="UP000285060"/>
    </source>
</evidence>
<dbReference type="VEuPathDB" id="FungiDB:H310_14263"/>
<evidence type="ECO:0000313" key="3">
    <source>
        <dbReference type="EMBL" id="RHY19348.1"/>
    </source>
</evidence>
<feature type="compositionally biased region" description="Polar residues" evidence="2">
    <location>
        <begin position="67"/>
        <end position="79"/>
    </location>
</feature>
<name>A0A418AGE1_9STRA</name>
<organism evidence="3 4">
    <name type="scientific">Aphanomyces invadans</name>
    <dbReference type="NCBI Taxonomy" id="157072"/>
    <lineage>
        <taxon>Eukaryota</taxon>
        <taxon>Sar</taxon>
        <taxon>Stramenopiles</taxon>
        <taxon>Oomycota</taxon>
        <taxon>Saprolegniomycetes</taxon>
        <taxon>Saprolegniales</taxon>
        <taxon>Verrucalvaceae</taxon>
        <taxon>Aphanomyces</taxon>
    </lineage>
</organism>
<accession>A0A418AGE1</accession>
<evidence type="ECO:0000256" key="2">
    <source>
        <dbReference type="SAM" id="MobiDB-lite"/>
    </source>
</evidence>
<keyword evidence="1" id="KW-0175">Coiled coil</keyword>
<evidence type="ECO:0000256" key="1">
    <source>
        <dbReference type="SAM" id="Coils"/>
    </source>
</evidence>
<feature type="non-terminal residue" evidence="3">
    <location>
        <position position="311"/>
    </location>
</feature>
<gene>
    <name evidence="3" type="ORF">DYB32_010236</name>
</gene>
<feature type="region of interest" description="Disordered" evidence="2">
    <location>
        <begin position="67"/>
        <end position="86"/>
    </location>
</feature>
<feature type="coiled-coil region" evidence="1">
    <location>
        <begin position="247"/>
        <end position="311"/>
    </location>
</feature>
<keyword evidence="4" id="KW-1185">Reference proteome</keyword>